<feature type="transmembrane region" description="Helical" evidence="1">
    <location>
        <begin position="12"/>
        <end position="30"/>
    </location>
</feature>
<keyword evidence="1" id="KW-0812">Transmembrane</keyword>
<gene>
    <name evidence="2" type="ORF">HELGO_WM5248</name>
</gene>
<proteinExistence type="predicted"/>
<keyword evidence="1" id="KW-1133">Transmembrane helix</keyword>
<reference evidence="2" key="1">
    <citation type="submission" date="2020-01" db="EMBL/GenBank/DDBJ databases">
        <authorList>
            <person name="Meier V. D."/>
            <person name="Meier V D."/>
        </authorList>
    </citation>
    <scope>NUCLEOTIDE SEQUENCE</scope>
    <source>
        <strain evidence="2">HLG_WM_MAG_06</strain>
    </source>
</reference>
<protein>
    <submittedName>
        <fullName evidence="2">Uncharacterized protein</fullName>
    </submittedName>
</protein>
<name>A0A6S6T7R6_9BACT</name>
<feature type="transmembrane region" description="Helical" evidence="1">
    <location>
        <begin position="137"/>
        <end position="156"/>
    </location>
</feature>
<evidence type="ECO:0000256" key="1">
    <source>
        <dbReference type="SAM" id="Phobius"/>
    </source>
</evidence>
<dbReference type="EMBL" id="CACVAP010000061">
    <property type="protein sequence ID" value="CAA6810926.1"/>
    <property type="molecule type" value="Genomic_DNA"/>
</dbReference>
<dbReference type="AlphaFoldDB" id="A0A6S6T7R6"/>
<sequence>MTFKIKQNLLKIFGLIGVSFFLPIFIMTFSNPNTIKESLEPLIEWKLKAEAQSKVKETKILSEASKEKWKKRLEGFTVKSMLRWNKAKLKFAKFLYAKYVKISTKLIRDIRLFSGVNSLVFLLLLFVSFLKKVRIEQVFLPVILLFISTALCSYFYLFNQNWLYTIVFNDYTGISYLIYLIVIFLFECDIVLNKGRVTDALISGFSRS</sequence>
<keyword evidence="1" id="KW-0472">Membrane</keyword>
<feature type="transmembrane region" description="Helical" evidence="1">
    <location>
        <begin position="110"/>
        <end position="130"/>
    </location>
</feature>
<accession>A0A6S6T7R6</accession>
<evidence type="ECO:0000313" key="2">
    <source>
        <dbReference type="EMBL" id="CAA6810926.1"/>
    </source>
</evidence>
<organism evidence="2">
    <name type="scientific">uncultured Sulfurovum sp</name>
    <dbReference type="NCBI Taxonomy" id="269237"/>
    <lineage>
        <taxon>Bacteria</taxon>
        <taxon>Pseudomonadati</taxon>
        <taxon>Campylobacterota</taxon>
        <taxon>Epsilonproteobacteria</taxon>
        <taxon>Campylobacterales</taxon>
        <taxon>Sulfurovaceae</taxon>
        <taxon>Sulfurovum</taxon>
        <taxon>environmental samples</taxon>
    </lineage>
</organism>
<feature type="transmembrane region" description="Helical" evidence="1">
    <location>
        <begin position="162"/>
        <end position="186"/>
    </location>
</feature>